<reference evidence="2" key="1">
    <citation type="journal article" date="2020" name="Stud. Mycol.">
        <title>101 Dothideomycetes genomes: a test case for predicting lifestyles and emergence of pathogens.</title>
        <authorList>
            <person name="Haridas S."/>
            <person name="Albert R."/>
            <person name="Binder M."/>
            <person name="Bloem J."/>
            <person name="Labutti K."/>
            <person name="Salamov A."/>
            <person name="Andreopoulos B."/>
            <person name="Baker S."/>
            <person name="Barry K."/>
            <person name="Bills G."/>
            <person name="Bluhm B."/>
            <person name="Cannon C."/>
            <person name="Castanera R."/>
            <person name="Culley D."/>
            <person name="Daum C."/>
            <person name="Ezra D."/>
            <person name="Gonzalez J."/>
            <person name="Henrissat B."/>
            <person name="Kuo A."/>
            <person name="Liang C."/>
            <person name="Lipzen A."/>
            <person name="Lutzoni F."/>
            <person name="Magnuson J."/>
            <person name="Mondo S."/>
            <person name="Nolan M."/>
            <person name="Ohm R."/>
            <person name="Pangilinan J."/>
            <person name="Park H.-J."/>
            <person name="Ramirez L."/>
            <person name="Alfaro M."/>
            <person name="Sun H."/>
            <person name="Tritt A."/>
            <person name="Yoshinaga Y."/>
            <person name="Zwiers L.-H."/>
            <person name="Turgeon B."/>
            <person name="Goodwin S."/>
            <person name="Spatafora J."/>
            <person name="Crous P."/>
            <person name="Grigoriev I."/>
        </authorList>
    </citation>
    <scope>NUCLEOTIDE SEQUENCE</scope>
    <source>
        <strain evidence="2">CBS 269.34</strain>
    </source>
</reference>
<sequence length="227" mass="25687">MASTINDRWLWLGLGSVLTFVAFKGVAHGLREVTRLSETVEHPRSKKAPPPTSENVKSKAIKTESLETLALCSNVDIRKAATDLLCNRLVNNKDAHRLLAKDFHSGDPERVARVHKCLLMLQDHELYIDLCDPDNPRIETMHQVRLQQSRTAGRMLRTRQLSDTALELAALRRRRREAMVLNEGDRPVSQEDIIQGGGGMSDEDVRVAEQALETLSRRDREFDFPEA</sequence>
<accession>A0A6A6R1K8</accession>
<proteinExistence type="predicted"/>
<evidence type="ECO:0000313" key="2">
    <source>
        <dbReference type="EMBL" id="KAF2498419.1"/>
    </source>
</evidence>
<name>A0A6A6R1K8_9PEZI</name>
<dbReference type="OrthoDB" id="5385189at2759"/>
<feature type="region of interest" description="Disordered" evidence="1">
    <location>
        <begin position="37"/>
        <end position="58"/>
    </location>
</feature>
<dbReference type="EMBL" id="MU004185">
    <property type="protein sequence ID" value="KAF2498419.1"/>
    <property type="molecule type" value="Genomic_DNA"/>
</dbReference>
<evidence type="ECO:0000313" key="3">
    <source>
        <dbReference type="Proteomes" id="UP000799750"/>
    </source>
</evidence>
<keyword evidence="3" id="KW-1185">Reference proteome</keyword>
<dbReference type="Proteomes" id="UP000799750">
    <property type="component" value="Unassembled WGS sequence"/>
</dbReference>
<dbReference type="AlphaFoldDB" id="A0A6A6R1K8"/>
<organism evidence="2 3">
    <name type="scientific">Lophium mytilinum</name>
    <dbReference type="NCBI Taxonomy" id="390894"/>
    <lineage>
        <taxon>Eukaryota</taxon>
        <taxon>Fungi</taxon>
        <taxon>Dikarya</taxon>
        <taxon>Ascomycota</taxon>
        <taxon>Pezizomycotina</taxon>
        <taxon>Dothideomycetes</taxon>
        <taxon>Pleosporomycetidae</taxon>
        <taxon>Mytilinidiales</taxon>
        <taxon>Mytilinidiaceae</taxon>
        <taxon>Lophium</taxon>
    </lineage>
</organism>
<evidence type="ECO:0000256" key="1">
    <source>
        <dbReference type="SAM" id="MobiDB-lite"/>
    </source>
</evidence>
<gene>
    <name evidence="2" type="ORF">BU16DRAFT_456334</name>
</gene>
<protein>
    <submittedName>
        <fullName evidence="2">Uncharacterized protein</fullName>
    </submittedName>
</protein>